<evidence type="ECO:0000259" key="4">
    <source>
        <dbReference type="PROSITE" id="PS01124"/>
    </source>
</evidence>
<dbReference type="InterPro" id="IPR020449">
    <property type="entry name" value="Tscrpt_reg_AraC-type_HTH"/>
</dbReference>
<dbReference type="PRINTS" id="PR00032">
    <property type="entry name" value="HTHARAC"/>
</dbReference>
<keyword evidence="2" id="KW-0238">DNA-binding</keyword>
<dbReference type="SUPFAM" id="SSF46689">
    <property type="entry name" value="Homeodomain-like"/>
    <property type="match status" value="1"/>
</dbReference>
<comment type="caution">
    <text evidence="5">The sequence shown here is derived from an EMBL/GenBank/DDBJ whole genome shotgun (WGS) entry which is preliminary data.</text>
</comment>
<proteinExistence type="predicted"/>
<accession>A0ABW0UES1</accession>
<dbReference type="InterPro" id="IPR009057">
    <property type="entry name" value="Homeodomain-like_sf"/>
</dbReference>
<feature type="domain" description="HTH araC/xylS-type" evidence="4">
    <location>
        <begin position="1"/>
        <end position="85"/>
    </location>
</feature>
<dbReference type="PANTHER" id="PTHR43280:SF2">
    <property type="entry name" value="HTH-TYPE TRANSCRIPTIONAL REGULATOR EXSA"/>
    <property type="match status" value="1"/>
</dbReference>
<evidence type="ECO:0000256" key="2">
    <source>
        <dbReference type="ARBA" id="ARBA00023125"/>
    </source>
</evidence>
<sequence length="99" mass="11449">MTQKILAEAVNYSPSYLSRHLKKVTGKTISQLISEAKLRLAQDLLANTNMPISKIAEQIGYTSESHFFKLFKNNYQITPNHYRRLMSTSQYNVKKPRNT</sequence>
<gene>
    <name evidence="5" type="ORF">ACFPQ3_04275</name>
</gene>
<dbReference type="RefSeq" id="WP_156805690.1">
    <property type="nucleotide sequence ID" value="NZ_JBHSOJ010000016.1"/>
</dbReference>
<reference evidence="6" key="1">
    <citation type="journal article" date="2019" name="Int. J. Syst. Evol. Microbiol.">
        <title>The Global Catalogue of Microorganisms (GCM) 10K type strain sequencing project: providing services to taxonomists for standard genome sequencing and annotation.</title>
        <authorList>
            <consortium name="The Broad Institute Genomics Platform"/>
            <consortium name="The Broad Institute Genome Sequencing Center for Infectious Disease"/>
            <person name="Wu L."/>
            <person name="Ma J."/>
        </authorList>
    </citation>
    <scope>NUCLEOTIDE SEQUENCE [LARGE SCALE GENOMIC DNA]</scope>
    <source>
        <strain evidence="6">DT43</strain>
    </source>
</reference>
<name>A0ABW0UES1_9STRE</name>
<dbReference type="Pfam" id="PF12833">
    <property type="entry name" value="HTH_18"/>
    <property type="match status" value="1"/>
</dbReference>
<dbReference type="InterPro" id="IPR018060">
    <property type="entry name" value="HTH_AraC"/>
</dbReference>
<evidence type="ECO:0000313" key="6">
    <source>
        <dbReference type="Proteomes" id="UP001596110"/>
    </source>
</evidence>
<dbReference type="SMART" id="SM00342">
    <property type="entry name" value="HTH_ARAC"/>
    <property type="match status" value="1"/>
</dbReference>
<dbReference type="Gene3D" id="1.10.10.60">
    <property type="entry name" value="Homeodomain-like"/>
    <property type="match status" value="2"/>
</dbReference>
<keyword evidence="1" id="KW-0805">Transcription regulation</keyword>
<organism evidence="5 6">
    <name type="scientific">Streptococcus caledonicus</name>
    <dbReference type="NCBI Taxonomy" id="2614158"/>
    <lineage>
        <taxon>Bacteria</taxon>
        <taxon>Bacillati</taxon>
        <taxon>Bacillota</taxon>
        <taxon>Bacilli</taxon>
        <taxon>Lactobacillales</taxon>
        <taxon>Streptococcaceae</taxon>
        <taxon>Streptococcus</taxon>
    </lineage>
</organism>
<dbReference type="InterPro" id="IPR018062">
    <property type="entry name" value="HTH_AraC-typ_CS"/>
</dbReference>
<dbReference type="PROSITE" id="PS01124">
    <property type="entry name" value="HTH_ARAC_FAMILY_2"/>
    <property type="match status" value="1"/>
</dbReference>
<evidence type="ECO:0000256" key="3">
    <source>
        <dbReference type="ARBA" id="ARBA00023163"/>
    </source>
</evidence>
<dbReference type="PANTHER" id="PTHR43280">
    <property type="entry name" value="ARAC-FAMILY TRANSCRIPTIONAL REGULATOR"/>
    <property type="match status" value="1"/>
</dbReference>
<keyword evidence="6" id="KW-1185">Reference proteome</keyword>
<evidence type="ECO:0000256" key="1">
    <source>
        <dbReference type="ARBA" id="ARBA00023015"/>
    </source>
</evidence>
<keyword evidence="3" id="KW-0804">Transcription</keyword>
<dbReference type="EMBL" id="JBHSOJ010000016">
    <property type="protein sequence ID" value="MFC5630819.1"/>
    <property type="molecule type" value="Genomic_DNA"/>
</dbReference>
<protein>
    <submittedName>
        <fullName evidence="5">Helix-turn-helix domain-containing protein</fullName>
    </submittedName>
</protein>
<evidence type="ECO:0000313" key="5">
    <source>
        <dbReference type="EMBL" id="MFC5630819.1"/>
    </source>
</evidence>
<dbReference type="PROSITE" id="PS00041">
    <property type="entry name" value="HTH_ARAC_FAMILY_1"/>
    <property type="match status" value="1"/>
</dbReference>
<dbReference type="Proteomes" id="UP001596110">
    <property type="component" value="Unassembled WGS sequence"/>
</dbReference>